<name>A0A7S1KSU2_9EUKA</name>
<accession>A0A7S1KSU2</accession>
<evidence type="ECO:0000313" key="2">
    <source>
        <dbReference type="EMBL" id="CAD9084517.1"/>
    </source>
</evidence>
<feature type="compositionally biased region" description="Polar residues" evidence="1">
    <location>
        <begin position="71"/>
        <end position="81"/>
    </location>
</feature>
<proteinExistence type="predicted"/>
<dbReference type="EMBL" id="HBGD01009444">
    <property type="protein sequence ID" value="CAD9084517.1"/>
    <property type="molecule type" value="Transcribed_RNA"/>
</dbReference>
<sequence length="118" mass="13047">MMLVAEHNNVVREFFWAMNVLRAAETDFAFEATAHNLSTPAMCTSRCFSSLHTDTYSPPLTLLLGRPRGPQTMSQKQSSTETKTATRRISTLTTTATNHCIINAFSSSSDHGWMDGVC</sequence>
<protein>
    <submittedName>
        <fullName evidence="2">Uncharacterized protein</fullName>
    </submittedName>
</protein>
<reference evidence="2" key="1">
    <citation type="submission" date="2021-01" db="EMBL/GenBank/DDBJ databases">
        <authorList>
            <person name="Corre E."/>
            <person name="Pelletier E."/>
            <person name="Niang G."/>
            <person name="Scheremetjew M."/>
            <person name="Finn R."/>
            <person name="Kale V."/>
            <person name="Holt S."/>
            <person name="Cochrane G."/>
            <person name="Meng A."/>
            <person name="Brown T."/>
            <person name="Cohen L."/>
        </authorList>
    </citation>
    <scope>NUCLEOTIDE SEQUENCE</scope>
    <source>
        <strain evidence="2">WS</strain>
    </source>
</reference>
<organism evidence="2">
    <name type="scientific">Percolomonas cosmopolitus</name>
    <dbReference type="NCBI Taxonomy" id="63605"/>
    <lineage>
        <taxon>Eukaryota</taxon>
        <taxon>Discoba</taxon>
        <taxon>Heterolobosea</taxon>
        <taxon>Tetramitia</taxon>
        <taxon>Eutetramitia</taxon>
        <taxon>Percolomonadidae</taxon>
        <taxon>Percolomonas</taxon>
    </lineage>
</organism>
<evidence type="ECO:0000256" key="1">
    <source>
        <dbReference type="SAM" id="MobiDB-lite"/>
    </source>
</evidence>
<dbReference type="AlphaFoldDB" id="A0A7S1KSU2"/>
<gene>
    <name evidence="2" type="ORF">PCOS0759_LOCUS7771</name>
</gene>
<feature type="region of interest" description="Disordered" evidence="1">
    <location>
        <begin position="66"/>
        <end position="86"/>
    </location>
</feature>